<organism evidence="1 2">
    <name type="scientific">Pyronema omphalodes (strain CBS 100304)</name>
    <name type="common">Pyronema confluens</name>
    <dbReference type="NCBI Taxonomy" id="1076935"/>
    <lineage>
        <taxon>Eukaryota</taxon>
        <taxon>Fungi</taxon>
        <taxon>Dikarya</taxon>
        <taxon>Ascomycota</taxon>
        <taxon>Pezizomycotina</taxon>
        <taxon>Pezizomycetes</taxon>
        <taxon>Pezizales</taxon>
        <taxon>Pyronemataceae</taxon>
        <taxon>Pyronema</taxon>
    </lineage>
</organism>
<reference evidence="1 2" key="1">
    <citation type="journal article" date="2013" name="PLoS Genet.">
        <title>The genome and development-dependent transcriptomes of Pyronema confluens: a window into fungal evolution.</title>
        <authorList>
            <person name="Traeger S."/>
            <person name="Altegoer F."/>
            <person name="Freitag M."/>
            <person name="Gabaldon T."/>
            <person name="Kempken F."/>
            <person name="Kumar A."/>
            <person name="Marcet-Houben M."/>
            <person name="Poggeler S."/>
            <person name="Stajich J.E."/>
            <person name="Nowrousian M."/>
        </authorList>
    </citation>
    <scope>NUCLEOTIDE SEQUENCE [LARGE SCALE GENOMIC DNA]</scope>
    <source>
        <strain evidence="2">CBS 100304</strain>
        <tissue evidence="1">Vegetative mycelium</tissue>
    </source>
</reference>
<dbReference type="EMBL" id="HF936296">
    <property type="protein sequence ID" value="CCX34061.1"/>
    <property type="molecule type" value="Genomic_DNA"/>
</dbReference>
<name>U4LPG6_PYROM</name>
<gene>
    <name evidence="1" type="ORF">PCON_02539</name>
</gene>
<sequence>MGCSMRCLGCRDFFMRCSLYSSFASIYHCHPFHSSFDEVELKQRGAHPTEIEGFAWPASGSEHNSAQATWVQNDYCTKLE</sequence>
<keyword evidence="2" id="KW-1185">Reference proteome</keyword>
<dbReference type="AlphaFoldDB" id="U4LPG6"/>
<proteinExistence type="predicted"/>
<dbReference type="Proteomes" id="UP000018144">
    <property type="component" value="Unassembled WGS sequence"/>
</dbReference>
<protein>
    <submittedName>
        <fullName evidence="1">Uncharacterized protein</fullName>
    </submittedName>
</protein>
<evidence type="ECO:0000313" key="1">
    <source>
        <dbReference type="EMBL" id="CCX34061.1"/>
    </source>
</evidence>
<accession>U4LPG6</accession>
<evidence type="ECO:0000313" key="2">
    <source>
        <dbReference type="Proteomes" id="UP000018144"/>
    </source>
</evidence>